<dbReference type="EMBL" id="JACCFH010000001">
    <property type="protein sequence ID" value="NYG35180.1"/>
    <property type="molecule type" value="Genomic_DNA"/>
</dbReference>
<protein>
    <recommendedName>
        <fullName evidence="2">DUF3108 domain-containing protein</fullName>
    </recommendedName>
</protein>
<dbReference type="Pfam" id="PF21347">
    <property type="entry name" value="DUF3108_like"/>
    <property type="match status" value="1"/>
</dbReference>
<dbReference type="Proteomes" id="UP000518288">
    <property type="component" value="Unassembled WGS sequence"/>
</dbReference>
<sequence>MLVRPLGLPVLLGLLLAACSEPPGASLFPLDQGRTWTYRLTSEWENNTSEREAVVLRNEGRDSALDSGRAWRRRSDSGIDYWLRADDTGVYRVASKSDLEEAPKPDPQPRYVLKAPIAVGTNWSASTTTYLLRRRNDFPPEIRHSHPSVPMVYTIVALNQQVETPAGRFDGCVKVQGEAKLKLFSDPVQGWRDMPLTTLEWYCPGVGLVRVERSEPANSTFLLGGVMKMELMSWE</sequence>
<dbReference type="PROSITE" id="PS51257">
    <property type="entry name" value="PROKAR_LIPOPROTEIN"/>
    <property type="match status" value="1"/>
</dbReference>
<feature type="domain" description="DUF3108" evidence="2">
    <location>
        <begin position="158"/>
        <end position="215"/>
    </location>
</feature>
<gene>
    <name evidence="3" type="ORF">BDD16_004166</name>
</gene>
<dbReference type="InterPro" id="IPR049279">
    <property type="entry name" value="DUF3108-like"/>
</dbReference>
<evidence type="ECO:0000256" key="1">
    <source>
        <dbReference type="SAM" id="SignalP"/>
    </source>
</evidence>
<keyword evidence="4" id="KW-1185">Reference proteome</keyword>
<organism evidence="3 4">
    <name type="scientific">Sphaerotilus montanus</name>
    <dbReference type="NCBI Taxonomy" id="522889"/>
    <lineage>
        <taxon>Bacteria</taxon>
        <taxon>Pseudomonadati</taxon>
        <taxon>Pseudomonadota</taxon>
        <taxon>Betaproteobacteria</taxon>
        <taxon>Burkholderiales</taxon>
        <taxon>Sphaerotilaceae</taxon>
        <taxon>Sphaerotilus</taxon>
    </lineage>
</organism>
<feature type="chain" id="PRO_5031022549" description="DUF3108 domain-containing protein" evidence="1">
    <location>
        <begin position="26"/>
        <end position="235"/>
    </location>
</feature>
<keyword evidence="1" id="KW-0732">Signal</keyword>
<evidence type="ECO:0000313" key="3">
    <source>
        <dbReference type="EMBL" id="NYG35180.1"/>
    </source>
</evidence>
<evidence type="ECO:0000313" key="4">
    <source>
        <dbReference type="Proteomes" id="UP000518288"/>
    </source>
</evidence>
<accession>A0A7Y9R4M0</accession>
<dbReference type="Gene3D" id="2.40.360.20">
    <property type="match status" value="1"/>
</dbReference>
<proteinExistence type="predicted"/>
<name>A0A7Y9R4M0_9BURK</name>
<dbReference type="AlphaFoldDB" id="A0A7Y9R4M0"/>
<comment type="caution">
    <text evidence="3">The sequence shown here is derived from an EMBL/GenBank/DDBJ whole genome shotgun (WGS) entry which is preliminary data.</text>
</comment>
<reference evidence="3 4" key="1">
    <citation type="submission" date="2020-07" db="EMBL/GenBank/DDBJ databases">
        <title>Genomic Encyclopedia of Archaeal and Bacterial Type Strains, Phase II (KMG-II): from individual species to whole genera.</title>
        <authorList>
            <person name="Goeker M."/>
        </authorList>
    </citation>
    <scope>NUCLEOTIDE SEQUENCE [LARGE SCALE GENOMIC DNA]</scope>
    <source>
        <strain evidence="3 4">DSM 21226</strain>
    </source>
</reference>
<dbReference type="RefSeq" id="WP_246332631.1">
    <property type="nucleotide sequence ID" value="NZ_JACCFH010000001.1"/>
</dbReference>
<feature type="signal peptide" evidence="1">
    <location>
        <begin position="1"/>
        <end position="25"/>
    </location>
</feature>
<evidence type="ECO:0000259" key="2">
    <source>
        <dbReference type="Pfam" id="PF21347"/>
    </source>
</evidence>